<dbReference type="InterPro" id="IPR039428">
    <property type="entry name" value="NUOK/Mnh_C1-like"/>
</dbReference>
<feature type="transmembrane region" description="Helical" evidence="8">
    <location>
        <begin position="6"/>
        <end position="24"/>
    </location>
</feature>
<dbReference type="RefSeq" id="WP_092066620.1">
    <property type="nucleotide sequence ID" value="NZ_FNIN01000018.1"/>
</dbReference>
<evidence type="ECO:0000256" key="1">
    <source>
        <dbReference type="ARBA" id="ARBA00004141"/>
    </source>
</evidence>
<keyword evidence="3 8" id="KW-0813">Transport</keyword>
<proteinExistence type="inferred from homology"/>
<feature type="transmembrane region" description="Helical" evidence="8">
    <location>
        <begin position="31"/>
        <end position="50"/>
    </location>
</feature>
<keyword evidence="10" id="KW-1185">Reference proteome</keyword>
<keyword evidence="5 8" id="KW-0812">Transmembrane</keyword>
<keyword evidence="8" id="KW-0520">NAD</keyword>
<keyword evidence="7 8" id="KW-0472">Membrane</keyword>
<dbReference type="HAMAP" id="MF_01456">
    <property type="entry name" value="NDH1_NuoK"/>
    <property type="match status" value="1"/>
</dbReference>
<dbReference type="PANTHER" id="PTHR11434:SF16">
    <property type="entry name" value="NADH-UBIQUINONE OXIDOREDUCTASE CHAIN 4L"/>
    <property type="match status" value="1"/>
</dbReference>
<sequence>MNFLTIYHLVALFLMVVGIVGIIWRRTLVGILICIELLLNGAGLAIMASTKLTETADFLGQAGTLIVMGLAAAEATVLLALILVVFRRFGQIEADKINSLRG</sequence>
<dbReference type="Proteomes" id="UP000199602">
    <property type="component" value="Unassembled WGS sequence"/>
</dbReference>
<accession>A0A1H0GFI9</accession>
<gene>
    <name evidence="8" type="primary">nuoK</name>
    <name evidence="9" type="ORF">SAMN04488516_1188</name>
</gene>
<dbReference type="GO" id="GO:0048038">
    <property type="term" value="F:quinone binding"/>
    <property type="evidence" value="ECO:0007669"/>
    <property type="project" value="UniProtKB-KW"/>
</dbReference>
<keyword evidence="4" id="KW-0997">Cell inner membrane</keyword>
<dbReference type="Pfam" id="PF00420">
    <property type="entry name" value="Oxidored_q2"/>
    <property type="match status" value="1"/>
</dbReference>
<evidence type="ECO:0000313" key="9">
    <source>
        <dbReference type="EMBL" id="SDO05618.1"/>
    </source>
</evidence>
<evidence type="ECO:0000256" key="8">
    <source>
        <dbReference type="HAMAP-Rule" id="MF_01456"/>
    </source>
</evidence>
<evidence type="ECO:0000313" key="10">
    <source>
        <dbReference type="Proteomes" id="UP000199602"/>
    </source>
</evidence>
<dbReference type="EMBL" id="FNIN01000018">
    <property type="protein sequence ID" value="SDO05618.1"/>
    <property type="molecule type" value="Genomic_DNA"/>
</dbReference>
<dbReference type="GO" id="GO:0050136">
    <property type="term" value="F:NADH dehydrogenase (quinone) (non-electrogenic) activity"/>
    <property type="evidence" value="ECO:0007669"/>
    <property type="project" value="UniProtKB-UniRule"/>
</dbReference>
<organism evidence="9 10">
    <name type="scientific">Desulfonauticus submarinus</name>
    <dbReference type="NCBI Taxonomy" id="206665"/>
    <lineage>
        <taxon>Bacteria</taxon>
        <taxon>Pseudomonadati</taxon>
        <taxon>Thermodesulfobacteriota</taxon>
        <taxon>Desulfovibrionia</taxon>
        <taxon>Desulfovibrionales</taxon>
        <taxon>Desulfonauticaceae</taxon>
        <taxon>Desulfonauticus</taxon>
    </lineage>
</organism>
<keyword evidence="8" id="KW-1278">Translocase</keyword>
<keyword evidence="8" id="KW-1003">Cell membrane</keyword>
<dbReference type="AlphaFoldDB" id="A0A1H0GFI9"/>
<evidence type="ECO:0000256" key="7">
    <source>
        <dbReference type="ARBA" id="ARBA00023136"/>
    </source>
</evidence>
<dbReference type="GO" id="GO:0030964">
    <property type="term" value="C:NADH dehydrogenase complex"/>
    <property type="evidence" value="ECO:0007669"/>
    <property type="project" value="TreeGrafter"/>
</dbReference>
<evidence type="ECO:0000256" key="4">
    <source>
        <dbReference type="ARBA" id="ARBA00022519"/>
    </source>
</evidence>
<comment type="catalytic activity">
    <reaction evidence="8">
        <text>a quinone + NADH + 5 H(+)(in) = a quinol + NAD(+) + 4 H(+)(out)</text>
        <dbReference type="Rhea" id="RHEA:57888"/>
        <dbReference type="ChEBI" id="CHEBI:15378"/>
        <dbReference type="ChEBI" id="CHEBI:24646"/>
        <dbReference type="ChEBI" id="CHEBI:57540"/>
        <dbReference type="ChEBI" id="CHEBI:57945"/>
        <dbReference type="ChEBI" id="CHEBI:132124"/>
    </reaction>
</comment>
<dbReference type="GO" id="GO:0005886">
    <property type="term" value="C:plasma membrane"/>
    <property type="evidence" value="ECO:0007669"/>
    <property type="project" value="UniProtKB-SubCell"/>
</dbReference>
<dbReference type="Gene3D" id="1.10.287.3510">
    <property type="match status" value="1"/>
</dbReference>
<dbReference type="NCBIfam" id="NF004320">
    <property type="entry name" value="PRK05715.1-2"/>
    <property type="match status" value="1"/>
</dbReference>
<keyword evidence="6 8" id="KW-1133">Transmembrane helix</keyword>
<keyword evidence="8" id="KW-0874">Quinone</keyword>
<protein>
    <recommendedName>
        <fullName evidence="8">NADH-quinone oxidoreductase subunit K</fullName>
        <ecNumber evidence="8">7.1.1.-</ecNumber>
    </recommendedName>
    <alternativeName>
        <fullName evidence="8">NADH dehydrogenase I subunit K</fullName>
    </alternativeName>
    <alternativeName>
        <fullName evidence="8">NDH-1 subunit K</fullName>
    </alternativeName>
</protein>
<evidence type="ECO:0000256" key="5">
    <source>
        <dbReference type="ARBA" id="ARBA00022692"/>
    </source>
</evidence>
<keyword evidence="8" id="KW-0830">Ubiquinone</keyword>
<evidence type="ECO:0000256" key="3">
    <source>
        <dbReference type="ARBA" id="ARBA00022448"/>
    </source>
</evidence>
<reference evidence="9 10" key="1">
    <citation type="submission" date="2016-10" db="EMBL/GenBank/DDBJ databases">
        <authorList>
            <person name="de Groot N.N."/>
        </authorList>
    </citation>
    <scope>NUCLEOTIDE SEQUENCE [LARGE SCALE GENOMIC DNA]</scope>
    <source>
        <strain evidence="9 10">DSM 15269</strain>
    </source>
</reference>
<feature type="transmembrane region" description="Helical" evidence="8">
    <location>
        <begin position="62"/>
        <end position="86"/>
    </location>
</feature>
<name>A0A1H0GFI9_9BACT</name>
<dbReference type="STRING" id="206665.SAMN04488516_1188"/>
<dbReference type="EC" id="7.1.1.-" evidence="8"/>
<comment type="subunit">
    <text evidence="8">NDH-1 is composed of 14 different subunits. Subunits NuoA, H, J, K, L, M, N constitute the membrane sector of the complex.</text>
</comment>
<comment type="subcellular location">
    <subcellularLocation>
        <location evidence="8">Cell membrane</location>
        <topology evidence="8">Multi-pass membrane protein</topology>
    </subcellularLocation>
    <subcellularLocation>
        <location evidence="1">Membrane</location>
        <topology evidence="1">Multi-pass membrane protein</topology>
    </subcellularLocation>
</comment>
<comment type="function">
    <text evidence="8">NDH-1 shuttles electrons from NADH, via FMN and iron-sulfur (Fe-S) centers, to quinones in the respiratory chain. The immediate electron acceptor for the enzyme in this species is believed to be ubiquinone. Couples the redox reaction to proton translocation (for every two electrons transferred, four hydrogen ions are translocated across the cytoplasmic membrane), and thus conserves the redox energy in a proton gradient.</text>
</comment>
<comment type="similarity">
    <text evidence="2 8">Belongs to the complex I subunit 4L family.</text>
</comment>
<evidence type="ECO:0000256" key="2">
    <source>
        <dbReference type="ARBA" id="ARBA00010519"/>
    </source>
</evidence>
<dbReference type="PANTHER" id="PTHR11434">
    <property type="entry name" value="NADH-UBIQUINONE OXIDOREDUCTASE SUBUNIT ND4L"/>
    <property type="match status" value="1"/>
</dbReference>
<dbReference type="OrthoDB" id="9810120at2"/>
<dbReference type="InterPro" id="IPR001133">
    <property type="entry name" value="NADH_UbQ_OxRdtase_chain4L/K"/>
</dbReference>
<dbReference type="GO" id="GO:0042773">
    <property type="term" value="P:ATP synthesis coupled electron transport"/>
    <property type="evidence" value="ECO:0007669"/>
    <property type="project" value="InterPro"/>
</dbReference>
<evidence type="ECO:0000256" key="6">
    <source>
        <dbReference type="ARBA" id="ARBA00022989"/>
    </source>
</evidence>